<dbReference type="PIRSF" id="PIRSF000102">
    <property type="entry name" value="Lac_mal_DH"/>
    <property type="match status" value="1"/>
</dbReference>
<dbReference type="Gene3D" id="3.40.50.720">
    <property type="entry name" value="NAD(P)-binding Rossmann-like Domain"/>
    <property type="match status" value="1"/>
</dbReference>
<keyword evidence="2" id="KW-0520">NAD</keyword>
<feature type="domain" description="Lactate/malate dehydrogenase N-terminal" evidence="4">
    <location>
        <begin position="3"/>
        <end position="142"/>
    </location>
</feature>
<dbReference type="InterPro" id="IPR015955">
    <property type="entry name" value="Lactate_DH/Glyco_Ohase_4_C"/>
</dbReference>
<evidence type="ECO:0000256" key="1">
    <source>
        <dbReference type="ARBA" id="ARBA00006054"/>
    </source>
</evidence>
<dbReference type="PANTHER" id="PTHR43128:SF31">
    <property type="entry name" value="L-LACTATE DEHYDROGENASE"/>
    <property type="match status" value="1"/>
</dbReference>
<dbReference type="GO" id="GO:0006089">
    <property type="term" value="P:lactate metabolic process"/>
    <property type="evidence" value="ECO:0007669"/>
    <property type="project" value="TreeGrafter"/>
</dbReference>
<dbReference type="InterPro" id="IPR001557">
    <property type="entry name" value="L-lactate/malate_DH"/>
</dbReference>
<dbReference type="GO" id="GO:0004459">
    <property type="term" value="F:L-lactate dehydrogenase (NAD+) activity"/>
    <property type="evidence" value="ECO:0007669"/>
    <property type="project" value="TreeGrafter"/>
</dbReference>
<evidence type="ECO:0000313" key="7">
    <source>
        <dbReference type="Proteomes" id="UP000051820"/>
    </source>
</evidence>
<comment type="caution">
    <text evidence="6">The sequence shown here is derived from an EMBL/GenBank/DDBJ whole genome shotgun (WGS) entry which is preliminary data.</text>
</comment>
<keyword evidence="7" id="KW-1185">Reference proteome</keyword>
<dbReference type="SUPFAM" id="SSF56327">
    <property type="entry name" value="LDH C-terminal domain-like"/>
    <property type="match status" value="1"/>
</dbReference>
<dbReference type="Pfam" id="PF00056">
    <property type="entry name" value="Ldh_1_N"/>
    <property type="match status" value="1"/>
</dbReference>
<reference evidence="6 7" key="1">
    <citation type="journal article" date="2015" name="Genome Announc.">
        <title>Expanding the biotechnology potential of lactobacilli through comparative genomics of 213 strains and associated genera.</title>
        <authorList>
            <person name="Sun Z."/>
            <person name="Harris H.M."/>
            <person name="McCann A."/>
            <person name="Guo C."/>
            <person name="Argimon S."/>
            <person name="Zhang W."/>
            <person name="Yang X."/>
            <person name="Jeffery I.B."/>
            <person name="Cooney J.C."/>
            <person name="Kagawa T.F."/>
            <person name="Liu W."/>
            <person name="Song Y."/>
            <person name="Salvetti E."/>
            <person name="Wrobel A."/>
            <person name="Rasinkangas P."/>
            <person name="Parkhill J."/>
            <person name="Rea M.C."/>
            <person name="O'Sullivan O."/>
            <person name="Ritari J."/>
            <person name="Douillard F.P."/>
            <person name="Paul Ross R."/>
            <person name="Yang R."/>
            <person name="Briner A.E."/>
            <person name="Felis G.E."/>
            <person name="de Vos W.M."/>
            <person name="Barrangou R."/>
            <person name="Klaenhammer T.R."/>
            <person name="Caufield P.W."/>
            <person name="Cui Y."/>
            <person name="Zhang H."/>
            <person name="O'Toole P.W."/>
        </authorList>
    </citation>
    <scope>NUCLEOTIDE SEQUENCE [LARGE SCALE GENOMIC DNA]</scope>
    <source>
        <strain evidence="6 7">DSM 5007</strain>
    </source>
</reference>
<dbReference type="PRINTS" id="PR00086">
    <property type="entry name" value="LLDHDRGNASE"/>
</dbReference>
<dbReference type="InterPro" id="IPR022383">
    <property type="entry name" value="Lactate/malate_DH_C"/>
</dbReference>
<dbReference type="OrthoDB" id="9802969at2"/>
<keyword evidence="3" id="KW-0560">Oxidoreductase</keyword>
<name>A0A0R1W6N4_9LACO</name>
<dbReference type="Proteomes" id="UP000051820">
    <property type="component" value="Unassembled WGS sequence"/>
</dbReference>
<dbReference type="AlphaFoldDB" id="A0A0R1W6N4"/>
<feature type="domain" description="Lactate/malate dehydrogenase C-terminal" evidence="5">
    <location>
        <begin position="152"/>
        <end position="301"/>
    </location>
</feature>
<evidence type="ECO:0000259" key="4">
    <source>
        <dbReference type="Pfam" id="PF00056"/>
    </source>
</evidence>
<organism evidence="6 7">
    <name type="scientific">Paucilactobacillus suebicus DSM 5007 = KCTC 3549</name>
    <dbReference type="NCBI Taxonomy" id="1423807"/>
    <lineage>
        <taxon>Bacteria</taxon>
        <taxon>Bacillati</taxon>
        <taxon>Bacillota</taxon>
        <taxon>Bacilli</taxon>
        <taxon>Lactobacillales</taxon>
        <taxon>Lactobacillaceae</taxon>
        <taxon>Paucilactobacillus</taxon>
    </lineage>
</organism>
<evidence type="ECO:0000259" key="5">
    <source>
        <dbReference type="Pfam" id="PF02866"/>
    </source>
</evidence>
<dbReference type="RefSeq" id="WP_010622827.1">
    <property type="nucleotide sequence ID" value="NZ_AZGF01000001.1"/>
</dbReference>
<evidence type="ECO:0000256" key="2">
    <source>
        <dbReference type="PIRSR" id="PIRSR000102-3"/>
    </source>
</evidence>
<protein>
    <submittedName>
        <fullName evidence="6">L-2-hydroxyisocaproate dehydrogenase</fullName>
    </submittedName>
</protein>
<proteinExistence type="inferred from homology"/>
<evidence type="ECO:0000313" key="6">
    <source>
        <dbReference type="EMBL" id="KRM13505.1"/>
    </source>
</evidence>
<feature type="binding site" evidence="2">
    <location>
        <position position="33"/>
    </location>
    <ligand>
        <name>NAD(+)</name>
        <dbReference type="ChEBI" id="CHEBI:57540"/>
    </ligand>
</feature>
<sequence>MRKVGIIGLGHVGETIAYTLVSKGTVDQLVLIDVDDKRALAQQYDLVNTITSLNTSTKIIIQDYAALKNADVIITSFRSTESKQNGNLTDDFASSVTIAQQVGEKIKSSEFNGVIINVNDPNEASTAILQKTVSIPQNQVFGIGTCVETQQIKSVIAEQLQVSPHNVSGFVYGERGESNFIAWSTFSVSGRSMNDIHDDYQLNFEKLEMTAKQQAWSSFSGRGYSNFSVATCTVKLIQAVLSDERLVMPVAVYHPGIETYISYPAIIGLSGIRSLMVAKLTDLEQGQLITASNFIKQKIESLSN</sequence>
<dbReference type="STRING" id="1423807.FD16_GL000072"/>
<dbReference type="PATRIC" id="fig|1423807.3.peg.72"/>
<accession>A0A0R1W6N4</accession>
<dbReference type="eggNOG" id="COG0039">
    <property type="taxonomic scope" value="Bacteria"/>
</dbReference>
<dbReference type="Gene3D" id="3.90.110.10">
    <property type="entry name" value="Lactate dehydrogenase/glycoside hydrolase, family 4, C-terminal"/>
    <property type="match status" value="1"/>
</dbReference>
<dbReference type="InterPro" id="IPR001236">
    <property type="entry name" value="Lactate/malate_DH_N"/>
</dbReference>
<comment type="similarity">
    <text evidence="1">Belongs to the LDH/MDH superfamily. LDH family.</text>
</comment>
<feature type="binding site" evidence="2">
    <location>
        <begin position="8"/>
        <end position="13"/>
    </location>
    <ligand>
        <name>NAD(+)</name>
        <dbReference type="ChEBI" id="CHEBI:57540"/>
    </ligand>
</feature>
<evidence type="ECO:0000256" key="3">
    <source>
        <dbReference type="RuleBase" id="RU003369"/>
    </source>
</evidence>
<dbReference type="Pfam" id="PF02866">
    <property type="entry name" value="Ldh_1_C"/>
    <property type="match status" value="1"/>
</dbReference>
<gene>
    <name evidence="6" type="ORF">FD16_GL000072</name>
</gene>
<dbReference type="SUPFAM" id="SSF51735">
    <property type="entry name" value="NAD(P)-binding Rossmann-fold domains"/>
    <property type="match status" value="1"/>
</dbReference>
<dbReference type="InterPro" id="IPR036291">
    <property type="entry name" value="NAD(P)-bd_dom_sf"/>
</dbReference>
<dbReference type="PANTHER" id="PTHR43128">
    <property type="entry name" value="L-2-HYDROXYCARBOXYLATE DEHYDROGENASE (NAD(P)(+))"/>
    <property type="match status" value="1"/>
</dbReference>
<dbReference type="EMBL" id="AZGF01000001">
    <property type="protein sequence ID" value="KRM13505.1"/>
    <property type="molecule type" value="Genomic_DNA"/>
</dbReference>